<dbReference type="InterPro" id="IPR036864">
    <property type="entry name" value="Zn2-C6_fun-type_DNA-bd_sf"/>
</dbReference>
<keyword evidence="4" id="KW-1185">Reference proteome</keyword>
<evidence type="ECO:0000313" key="4">
    <source>
        <dbReference type="Proteomes" id="UP001056384"/>
    </source>
</evidence>
<dbReference type="CDD" id="cd00067">
    <property type="entry name" value="GAL4"/>
    <property type="match status" value="1"/>
</dbReference>
<dbReference type="GO" id="GO:0003677">
    <property type="term" value="F:DNA binding"/>
    <property type="evidence" value="ECO:0007669"/>
    <property type="project" value="UniProtKB-KW"/>
</dbReference>
<dbReference type="PRINTS" id="PR00755">
    <property type="entry name" value="AFLATOXINBRP"/>
</dbReference>
<evidence type="ECO:0000313" key="3">
    <source>
        <dbReference type="EMBL" id="USW58725.1"/>
    </source>
</evidence>
<evidence type="ECO:0000259" key="2">
    <source>
        <dbReference type="PROSITE" id="PS50048"/>
    </source>
</evidence>
<dbReference type="AlphaFoldDB" id="A0A9Q9EQ44"/>
<dbReference type="PROSITE" id="PS00463">
    <property type="entry name" value="ZN2_CY6_FUNGAL_1"/>
    <property type="match status" value="1"/>
</dbReference>
<dbReference type="EMBL" id="CP099428">
    <property type="protein sequence ID" value="USW58725.1"/>
    <property type="molecule type" value="Genomic_DNA"/>
</dbReference>
<dbReference type="Pfam" id="PF00172">
    <property type="entry name" value="Zn_clus"/>
    <property type="match status" value="1"/>
</dbReference>
<organism evidence="3 4">
    <name type="scientific">Septoria linicola</name>
    <dbReference type="NCBI Taxonomy" id="215465"/>
    <lineage>
        <taxon>Eukaryota</taxon>
        <taxon>Fungi</taxon>
        <taxon>Dikarya</taxon>
        <taxon>Ascomycota</taxon>
        <taxon>Pezizomycotina</taxon>
        <taxon>Dothideomycetes</taxon>
        <taxon>Dothideomycetidae</taxon>
        <taxon>Mycosphaerellales</taxon>
        <taxon>Mycosphaerellaceae</taxon>
        <taxon>Septoria</taxon>
    </lineage>
</organism>
<proteinExistence type="predicted"/>
<keyword evidence="1" id="KW-0539">Nucleus</keyword>
<dbReference type="GO" id="GO:0008270">
    <property type="term" value="F:zinc ion binding"/>
    <property type="evidence" value="ECO:0007669"/>
    <property type="project" value="InterPro"/>
</dbReference>
<evidence type="ECO:0000256" key="1">
    <source>
        <dbReference type="ARBA" id="ARBA00023242"/>
    </source>
</evidence>
<protein>
    <submittedName>
        <fullName evidence="3">Zn(2)-C6 fungal-type DNA-binding domain-containing protein</fullName>
    </submittedName>
</protein>
<dbReference type="PROSITE" id="PS50048">
    <property type="entry name" value="ZN2_CY6_FUNGAL_2"/>
    <property type="match status" value="1"/>
</dbReference>
<dbReference type="GO" id="GO:0000981">
    <property type="term" value="F:DNA-binding transcription factor activity, RNA polymerase II-specific"/>
    <property type="evidence" value="ECO:0007669"/>
    <property type="project" value="InterPro"/>
</dbReference>
<dbReference type="SMART" id="SM00066">
    <property type="entry name" value="GAL4"/>
    <property type="match status" value="1"/>
</dbReference>
<accession>A0A9Q9EQ44</accession>
<keyword evidence="3" id="KW-0238">DNA-binding</keyword>
<dbReference type="SUPFAM" id="SSF57701">
    <property type="entry name" value="Zn2/Cys6 DNA-binding domain"/>
    <property type="match status" value="1"/>
</dbReference>
<feature type="domain" description="Zn(2)-C6 fungal-type" evidence="2">
    <location>
        <begin position="22"/>
        <end position="52"/>
    </location>
</feature>
<dbReference type="InterPro" id="IPR001138">
    <property type="entry name" value="Zn2Cys6_DnaBD"/>
</dbReference>
<dbReference type="PANTHER" id="PTHR47657">
    <property type="entry name" value="STEROL REGULATORY ELEMENT-BINDING PROTEIN ECM22"/>
    <property type="match status" value="1"/>
</dbReference>
<dbReference type="InterPro" id="IPR052400">
    <property type="entry name" value="Zn2-C6_fungal_TF"/>
</dbReference>
<dbReference type="PANTHER" id="PTHR47657:SF13">
    <property type="entry name" value="ZN(2)-C6 FUNGAL-TYPE DOMAIN-CONTAINING PROTEIN-RELATED"/>
    <property type="match status" value="1"/>
</dbReference>
<dbReference type="Gene3D" id="4.10.240.10">
    <property type="entry name" value="Zn(2)-C6 fungal-type DNA-binding domain"/>
    <property type="match status" value="1"/>
</dbReference>
<sequence length="453" mass="50856">MDDNARTKAVLARQTHRKSRFGCIECKRRRVKCGEEKPACDNCSRRSTLCTYASHQSASATSTGPFVDHTALASLDGLSSHSPSSFNTSAASSPHLSSVFQDTSLNVDQFVTAPAGPTFDLFDLELWSYWSTTICFSFADDDAGDIAWQQNITKIAFKHAYVAQLMLAASALHMSRHDESRKVQCVARSNSLQSSAINGMMGVMAAGTGTNPTELWVAACMLVFCSFGKGPQPGQYMVYSDEGEPEWLGLLQGVKSILEQHRAAIFPEVRPSFDPDENIDRRIDPDEILPGLTTQFERIRKSIETLEAEDSSFSKYLNALEGLYECFAGVFEHRPANLQEILDGGKSDHKLLSAMKVRGRSDVKLCTHLVFAWIYRCREDYLSSVQTRRPMALVILAHYCVLLSLLKDVWYMEGWVDHIMTAVKRDLHPSYLHWLEWPLEHLDHVYREPGQPT</sequence>
<dbReference type="Proteomes" id="UP001056384">
    <property type="component" value="Chromosome 11"/>
</dbReference>
<name>A0A9Q9EQ44_9PEZI</name>
<reference evidence="3" key="1">
    <citation type="submission" date="2022-06" db="EMBL/GenBank/DDBJ databases">
        <title>Complete genome sequences of two strains of the flax pathogen Septoria linicola.</title>
        <authorList>
            <person name="Lapalu N."/>
            <person name="Simon A."/>
            <person name="Demenou B."/>
            <person name="Paumier D."/>
            <person name="Guillot M.-P."/>
            <person name="Gout L."/>
            <person name="Valade R."/>
        </authorList>
    </citation>
    <scope>NUCLEOTIDE SEQUENCE</scope>
    <source>
        <strain evidence="3">SE15195</strain>
    </source>
</reference>
<gene>
    <name evidence="3" type="ORF">Slin15195_G120440</name>
</gene>